<keyword evidence="3" id="KW-0804">Transcription</keyword>
<name>A0A1N7Q7Y0_9FLAO</name>
<gene>
    <name evidence="6" type="ORF">SAMN05421785_109144</name>
</gene>
<evidence type="ECO:0000256" key="3">
    <source>
        <dbReference type="ARBA" id="ARBA00023163"/>
    </source>
</evidence>
<dbReference type="InterPro" id="IPR018060">
    <property type="entry name" value="HTH_AraC"/>
</dbReference>
<feature type="transmembrane region" description="Helical" evidence="4">
    <location>
        <begin position="45"/>
        <end position="63"/>
    </location>
</feature>
<feature type="domain" description="HTH araC/xylS-type" evidence="5">
    <location>
        <begin position="219"/>
        <end position="327"/>
    </location>
</feature>
<evidence type="ECO:0000256" key="4">
    <source>
        <dbReference type="SAM" id="Phobius"/>
    </source>
</evidence>
<accession>A0A1N7Q7Y0</accession>
<dbReference type="GO" id="GO:0003700">
    <property type="term" value="F:DNA-binding transcription factor activity"/>
    <property type="evidence" value="ECO:0007669"/>
    <property type="project" value="InterPro"/>
</dbReference>
<dbReference type="STRING" id="373672.SAMN05421785_109144"/>
<evidence type="ECO:0000313" key="7">
    <source>
        <dbReference type="Proteomes" id="UP000185781"/>
    </source>
</evidence>
<keyword evidence="4" id="KW-0472">Membrane</keyword>
<keyword evidence="4" id="KW-1133">Transmembrane helix</keyword>
<dbReference type="Proteomes" id="UP000185781">
    <property type="component" value="Unassembled WGS sequence"/>
</dbReference>
<evidence type="ECO:0000256" key="1">
    <source>
        <dbReference type="ARBA" id="ARBA00023015"/>
    </source>
</evidence>
<dbReference type="GO" id="GO:0043565">
    <property type="term" value="F:sequence-specific DNA binding"/>
    <property type="evidence" value="ECO:0007669"/>
    <property type="project" value="InterPro"/>
</dbReference>
<evidence type="ECO:0000256" key="2">
    <source>
        <dbReference type="ARBA" id="ARBA00023125"/>
    </source>
</evidence>
<evidence type="ECO:0000313" key="6">
    <source>
        <dbReference type="EMBL" id="SIT18962.1"/>
    </source>
</evidence>
<feature type="transmembrane region" description="Helical" evidence="4">
    <location>
        <begin position="75"/>
        <end position="94"/>
    </location>
</feature>
<dbReference type="InterPro" id="IPR009057">
    <property type="entry name" value="Homeodomain-like_sf"/>
</dbReference>
<organism evidence="6 7">
    <name type="scientific">Chryseobacterium gambrini</name>
    <dbReference type="NCBI Taxonomy" id="373672"/>
    <lineage>
        <taxon>Bacteria</taxon>
        <taxon>Pseudomonadati</taxon>
        <taxon>Bacteroidota</taxon>
        <taxon>Flavobacteriia</taxon>
        <taxon>Flavobacteriales</taxon>
        <taxon>Weeksellaceae</taxon>
        <taxon>Chryseobacterium group</taxon>
        <taxon>Chryseobacterium</taxon>
    </lineage>
</organism>
<dbReference type="PANTHER" id="PTHR43280:SF2">
    <property type="entry name" value="HTH-TYPE TRANSCRIPTIONAL REGULATOR EXSA"/>
    <property type="match status" value="1"/>
</dbReference>
<feature type="transmembrane region" description="Helical" evidence="4">
    <location>
        <begin position="20"/>
        <end position="39"/>
    </location>
</feature>
<feature type="transmembrane region" description="Helical" evidence="4">
    <location>
        <begin position="153"/>
        <end position="174"/>
    </location>
</feature>
<keyword evidence="1" id="KW-0805">Transcription regulation</keyword>
<dbReference type="EMBL" id="FTOV01000009">
    <property type="protein sequence ID" value="SIT18962.1"/>
    <property type="molecule type" value="Genomic_DNA"/>
</dbReference>
<sequence>MIEEIYEKGVEKEIKNLLSAYFKIMLSVLMLFTIMYLFFVKDSLLTYYTACGFIIILILLVVLNTLNNFNPFKFIKIYLFVAPLYACFLLFVFWKYTILNVVWFFPIPIAAYIFLSKRECYMYSFYTFILIALVYIISTHFHLNLRVYSRNEILLSDTIVFLANFLVVLLLIYYKEKIKIAETKSIQEILNSKEEENLKEEPKKSENNKTVNIDESLLKKLFEKTDSEINSQKLFKDPDFSLSKLASIMNVNPSYISKAIQINNYKNFNHYINTLRIIHVKKMIEKSDLQKLTMLYIYSEAGFSNQSTFNRVFKQIEGITPSEYIKSL</sequence>
<dbReference type="AlphaFoldDB" id="A0A1N7Q7Y0"/>
<dbReference type="PANTHER" id="PTHR43280">
    <property type="entry name" value="ARAC-FAMILY TRANSCRIPTIONAL REGULATOR"/>
    <property type="match status" value="1"/>
</dbReference>
<feature type="transmembrane region" description="Helical" evidence="4">
    <location>
        <begin position="100"/>
        <end position="116"/>
    </location>
</feature>
<dbReference type="RefSeq" id="WP_084196460.1">
    <property type="nucleotide sequence ID" value="NZ_FTOV01000009.1"/>
</dbReference>
<evidence type="ECO:0000259" key="5">
    <source>
        <dbReference type="PROSITE" id="PS01124"/>
    </source>
</evidence>
<dbReference type="Gene3D" id="1.10.10.60">
    <property type="entry name" value="Homeodomain-like"/>
    <property type="match status" value="2"/>
</dbReference>
<reference evidence="6 7" key="1">
    <citation type="submission" date="2017-01" db="EMBL/GenBank/DDBJ databases">
        <authorList>
            <person name="Mah S.A."/>
            <person name="Swanson W.J."/>
            <person name="Moy G.W."/>
            <person name="Vacquier V.D."/>
        </authorList>
    </citation>
    <scope>NUCLEOTIDE SEQUENCE [LARGE SCALE GENOMIC DNA]</scope>
    <source>
        <strain evidence="6 7">DSM 18014</strain>
    </source>
</reference>
<dbReference type="Pfam" id="PF12833">
    <property type="entry name" value="HTH_18"/>
    <property type="match status" value="1"/>
</dbReference>
<keyword evidence="4" id="KW-0812">Transmembrane</keyword>
<feature type="transmembrane region" description="Helical" evidence="4">
    <location>
        <begin position="123"/>
        <end position="141"/>
    </location>
</feature>
<protein>
    <submittedName>
        <fullName evidence="6">Helix-turn-helix domain-containing protein</fullName>
    </submittedName>
</protein>
<dbReference type="SMART" id="SM00342">
    <property type="entry name" value="HTH_ARAC"/>
    <property type="match status" value="1"/>
</dbReference>
<dbReference type="SUPFAM" id="SSF46689">
    <property type="entry name" value="Homeodomain-like"/>
    <property type="match status" value="1"/>
</dbReference>
<keyword evidence="2" id="KW-0238">DNA-binding</keyword>
<proteinExistence type="predicted"/>
<dbReference type="OrthoDB" id="1420897at2"/>
<dbReference type="PROSITE" id="PS01124">
    <property type="entry name" value="HTH_ARAC_FAMILY_2"/>
    <property type="match status" value="1"/>
</dbReference>